<evidence type="ECO:0000256" key="1">
    <source>
        <dbReference type="ARBA" id="ARBA00004141"/>
    </source>
</evidence>
<gene>
    <name evidence="7" type="ORF">MAN_06054</name>
</gene>
<feature type="transmembrane region" description="Helical" evidence="6">
    <location>
        <begin position="48"/>
        <end position="68"/>
    </location>
</feature>
<evidence type="ECO:0000256" key="4">
    <source>
        <dbReference type="ARBA" id="ARBA00022989"/>
    </source>
</evidence>
<dbReference type="VEuPathDB" id="FungiDB:MAN_06054"/>
<feature type="transmembrane region" description="Helical" evidence="6">
    <location>
        <begin position="238"/>
        <end position="258"/>
    </location>
</feature>
<dbReference type="Gene3D" id="1.20.1740.10">
    <property type="entry name" value="Amino acid/polyamine transporter I"/>
    <property type="match status" value="1"/>
</dbReference>
<keyword evidence="3 6" id="KW-0812">Transmembrane</keyword>
<dbReference type="AlphaFoldDB" id="A0A0B4F3L6"/>
<protein>
    <submittedName>
        <fullName evidence="7">Polyamine transporter TPO5</fullName>
    </submittedName>
</protein>
<dbReference type="HOGENOM" id="CLU_004495_5_0_1"/>
<dbReference type="PIRSF" id="PIRSF006060">
    <property type="entry name" value="AA_transporter"/>
    <property type="match status" value="1"/>
</dbReference>
<feature type="transmembrane region" description="Helical" evidence="6">
    <location>
        <begin position="80"/>
        <end position="102"/>
    </location>
</feature>
<evidence type="ECO:0000256" key="6">
    <source>
        <dbReference type="SAM" id="Phobius"/>
    </source>
</evidence>
<evidence type="ECO:0000256" key="3">
    <source>
        <dbReference type="ARBA" id="ARBA00022692"/>
    </source>
</evidence>
<feature type="transmembrane region" description="Helical" evidence="6">
    <location>
        <begin position="477"/>
        <end position="498"/>
    </location>
</feature>
<organism evidence="7 8">
    <name type="scientific">Metarhizium anisopliae (strain ARSEF 549)</name>
    <dbReference type="NCBI Taxonomy" id="3151832"/>
    <lineage>
        <taxon>Eukaryota</taxon>
        <taxon>Fungi</taxon>
        <taxon>Dikarya</taxon>
        <taxon>Ascomycota</taxon>
        <taxon>Pezizomycotina</taxon>
        <taxon>Sordariomycetes</taxon>
        <taxon>Hypocreomycetidae</taxon>
        <taxon>Hypocreales</taxon>
        <taxon>Clavicipitaceae</taxon>
        <taxon>Metarhizium</taxon>
    </lineage>
</organism>
<dbReference type="OrthoDB" id="3900342at2759"/>
<feature type="transmembrane region" description="Helical" evidence="6">
    <location>
        <begin position="448"/>
        <end position="471"/>
    </location>
</feature>
<dbReference type="InterPro" id="IPR002293">
    <property type="entry name" value="AA/rel_permease1"/>
</dbReference>
<dbReference type="PANTHER" id="PTHR45649">
    <property type="entry name" value="AMINO-ACID PERMEASE BAT1"/>
    <property type="match status" value="1"/>
</dbReference>
<keyword evidence="8" id="KW-1185">Reference proteome</keyword>
<dbReference type="GO" id="GO:0016020">
    <property type="term" value="C:membrane"/>
    <property type="evidence" value="ECO:0007669"/>
    <property type="project" value="UniProtKB-SubCell"/>
</dbReference>
<dbReference type="PANTHER" id="PTHR45649:SF3">
    <property type="entry name" value="POLYAMINE TRANSPORTER TPO5"/>
    <property type="match status" value="1"/>
</dbReference>
<feature type="transmembrane region" description="Helical" evidence="6">
    <location>
        <begin position="333"/>
        <end position="359"/>
    </location>
</feature>
<evidence type="ECO:0000256" key="2">
    <source>
        <dbReference type="ARBA" id="ARBA00022448"/>
    </source>
</evidence>
<feature type="transmembrane region" description="Helical" evidence="6">
    <location>
        <begin position="380"/>
        <end position="402"/>
    </location>
</feature>
<evidence type="ECO:0000313" key="7">
    <source>
        <dbReference type="EMBL" id="KID65043.1"/>
    </source>
</evidence>
<feature type="transmembrane region" description="Helical" evidence="6">
    <location>
        <begin position="168"/>
        <end position="187"/>
    </location>
</feature>
<feature type="transmembrane region" description="Helical" evidence="6">
    <location>
        <begin position="408"/>
        <end position="427"/>
    </location>
</feature>
<dbReference type="Proteomes" id="UP000031186">
    <property type="component" value="Unassembled WGS sequence"/>
</dbReference>
<feature type="transmembrane region" description="Helical" evidence="6">
    <location>
        <begin position="199"/>
        <end position="218"/>
    </location>
</feature>
<comment type="subcellular location">
    <subcellularLocation>
        <location evidence="1">Membrane</location>
        <topology evidence="1">Multi-pass membrane protein</topology>
    </subcellularLocation>
</comment>
<name>A0A0B4F3L6_METAF</name>
<keyword evidence="4 6" id="KW-1133">Transmembrane helix</keyword>
<keyword evidence="2" id="KW-0813">Transport</keyword>
<dbReference type="Pfam" id="PF13520">
    <property type="entry name" value="AA_permease_2"/>
    <property type="match status" value="1"/>
</dbReference>
<evidence type="ECO:0000256" key="5">
    <source>
        <dbReference type="ARBA" id="ARBA00023136"/>
    </source>
</evidence>
<feature type="transmembrane region" description="Helical" evidence="6">
    <location>
        <begin position="279"/>
        <end position="301"/>
    </location>
</feature>
<reference evidence="7 8" key="1">
    <citation type="journal article" date="2014" name="Proc. Natl. Acad. Sci. U.S.A.">
        <title>Trajectory and genomic determinants of fungal-pathogen speciation and host adaptation.</title>
        <authorList>
            <person name="Hu X."/>
            <person name="Xiao G."/>
            <person name="Zheng P."/>
            <person name="Shang Y."/>
            <person name="Su Y."/>
            <person name="Zhang X."/>
            <person name="Liu X."/>
            <person name="Zhan S."/>
            <person name="St Leger R.J."/>
            <person name="Wang C."/>
        </authorList>
    </citation>
    <scope>NUCLEOTIDE SEQUENCE [LARGE SCALE GENOMIC DNA]</scope>
    <source>
        <strain evidence="7 8">ARSEF 549</strain>
    </source>
</reference>
<proteinExistence type="predicted"/>
<evidence type="ECO:0000313" key="8">
    <source>
        <dbReference type="Proteomes" id="UP000031186"/>
    </source>
</evidence>
<comment type="caution">
    <text evidence="7">The sequence shown here is derived from an EMBL/GenBank/DDBJ whole genome shotgun (WGS) entry which is preliminary data.</text>
</comment>
<dbReference type="EMBL" id="AZNF01000007">
    <property type="protein sequence ID" value="KID65043.1"/>
    <property type="molecule type" value="Genomic_DNA"/>
</dbReference>
<feature type="non-terminal residue" evidence="7">
    <location>
        <position position="1"/>
    </location>
</feature>
<sequence length="514" mass="55138">MSELCKTPSKSSATMEAVEATGQPSDDRALAQLGYAAELPRNMSMLSILGLSFAIMSVPLGISTTWYISLTDGQSVTALYGWILVSLVSLCTAASMAEICAVYPTAGGVYYWSAILSTRSWAPLVSWIDGWLGLVGNWTAALSINFSGAQVILSAITLWNEDYVPNPWQTVLTFWALTFVCVLLNLAGTKVLDKLNQICVYWTVASVIIIMITLLTMADEKRTAEFVFAHYDASAAGWPNGWAFFVGLLQGAYTLIGYGMVASMCEEVPNPERTVPRGLVLSVLAAGITGLVYMIPILFVLPDVKTLLSVANGQPIGLIFKTVTGSASGGFGLLFLLLGILLFAGTGAITAASRFTFAFARDRAIPGHHIWSRVNKRLDVPLWALILTAIVNALLSCIYFGSSAAFNSFTGVCTICLSTSYGLPVLVSVIRGRRDMGDSPFSLGKFGLLINLICITWIGFSIIIFCMPVALPVTASTMNYASVVFAGFASISVAWYVAYGRKHFHGPPVLTAGM</sequence>
<accession>A0A0B4F3L6</accession>
<dbReference type="GO" id="GO:0022857">
    <property type="term" value="F:transmembrane transporter activity"/>
    <property type="evidence" value="ECO:0007669"/>
    <property type="project" value="InterPro"/>
</dbReference>
<keyword evidence="5 6" id="KW-0472">Membrane</keyword>